<protein>
    <submittedName>
        <fullName evidence="1">DUF268 domain-containing protein</fullName>
    </submittedName>
</protein>
<comment type="caution">
    <text evidence="1">The sequence shown here is derived from an EMBL/GenBank/DDBJ whole genome shotgun (WGS) entry which is preliminary data.</text>
</comment>
<evidence type="ECO:0000313" key="1">
    <source>
        <dbReference type="EMBL" id="MBD2279341.1"/>
    </source>
</evidence>
<accession>A0ABR8BY89</accession>
<dbReference type="EMBL" id="JACJQT010000034">
    <property type="protein sequence ID" value="MBD2279341.1"/>
    <property type="molecule type" value="Genomic_DNA"/>
</dbReference>
<reference evidence="1 2" key="1">
    <citation type="journal article" date="2020" name="ISME J.">
        <title>Comparative genomics reveals insights into cyanobacterial evolution and habitat adaptation.</title>
        <authorList>
            <person name="Chen M.Y."/>
            <person name="Teng W.K."/>
            <person name="Zhao L."/>
            <person name="Hu C.X."/>
            <person name="Zhou Y.K."/>
            <person name="Han B.P."/>
            <person name="Song L.R."/>
            <person name="Shu W.S."/>
        </authorList>
    </citation>
    <scope>NUCLEOTIDE SEQUENCE [LARGE SCALE GENOMIC DNA]</scope>
    <source>
        <strain evidence="1 2">FACHB-1040</strain>
    </source>
</reference>
<gene>
    <name evidence="1" type="ORF">H6F99_13855</name>
</gene>
<dbReference type="InterPro" id="IPR004951">
    <property type="entry name" value="DUF268_CAE_spp"/>
</dbReference>
<proteinExistence type="predicted"/>
<evidence type="ECO:0000313" key="2">
    <source>
        <dbReference type="Proteomes" id="UP000606721"/>
    </source>
</evidence>
<sequence length="100" mass="11309">MSIPQNRTAPEGHIKGLTSLTKLLKPGGTLLLSVPIGFERVEFNGHRVFSVETILSLTKSDYDLISFSYIDDNDDFHNRTKIVEVPEMTYACGLFELKKY</sequence>
<dbReference type="RefSeq" id="WP_190383312.1">
    <property type="nucleotide sequence ID" value="NZ_JACJQT010000034.1"/>
</dbReference>
<dbReference type="Proteomes" id="UP000606721">
    <property type="component" value="Unassembled WGS sequence"/>
</dbReference>
<name>A0ABR8BY89_APHFL</name>
<keyword evidence="2" id="KW-1185">Reference proteome</keyword>
<organism evidence="1 2">
    <name type="scientific">Aphanizomenon flos-aquae FACHB-1040</name>
    <dbReference type="NCBI Taxonomy" id="2692887"/>
    <lineage>
        <taxon>Bacteria</taxon>
        <taxon>Bacillati</taxon>
        <taxon>Cyanobacteriota</taxon>
        <taxon>Cyanophyceae</taxon>
        <taxon>Nostocales</taxon>
        <taxon>Aphanizomenonaceae</taxon>
        <taxon>Aphanizomenon</taxon>
    </lineage>
</organism>
<dbReference type="Pfam" id="PF03269">
    <property type="entry name" value="DUF268"/>
    <property type="match status" value="1"/>
</dbReference>